<dbReference type="EMBL" id="CAUYUE010000011">
    <property type="protein sequence ID" value="CAK0785072.1"/>
    <property type="molecule type" value="Genomic_DNA"/>
</dbReference>
<accession>A0AAV1ID68</accession>
<feature type="signal peptide" evidence="2">
    <location>
        <begin position="1"/>
        <end position="25"/>
    </location>
</feature>
<gene>
    <name evidence="3" type="ORF">CVIRNUC_008278</name>
</gene>
<evidence type="ECO:0000313" key="4">
    <source>
        <dbReference type="Proteomes" id="UP001314263"/>
    </source>
</evidence>
<dbReference type="Proteomes" id="UP001314263">
    <property type="component" value="Unassembled WGS sequence"/>
</dbReference>
<evidence type="ECO:0008006" key="5">
    <source>
        <dbReference type="Google" id="ProtNLM"/>
    </source>
</evidence>
<name>A0AAV1ID68_9CHLO</name>
<protein>
    <recommendedName>
        <fullName evidence="5">Extracellular protein</fullName>
    </recommendedName>
</protein>
<keyword evidence="4" id="KW-1185">Reference proteome</keyword>
<feature type="region of interest" description="Disordered" evidence="1">
    <location>
        <begin position="59"/>
        <end position="89"/>
    </location>
</feature>
<dbReference type="AlphaFoldDB" id="A0AAV1ID68"/>
<organism evidence="3 4">
    <name type="scientific">Coccomyxa viridis</name>
    <dbReference type="NCBI Taxonomy" id="1274662"/>
    <lineage>
        <taxon>Eukaryota</taxon>
        <taxon>Viridiplantae</taxon>
        <taxon>Chlorophyta</taxon>
        <taxon>core chlorophytes</taxon>
        <taxon>Trebouxiophyceae</taxon>
        <taxon>Trebouxiophyceae incertae sedis</taxon>
        <taxon>Coccomyxaceae</taxon>
        <taxon>Coccomyxa</taxon>
    </lineage>
</organism>
<evidence type="ECO:0000256" key="2">
    <source>
        <dbReference type="SAM" id="SignalP"/>
    </source>
</evidence>
<evidence type="ECO:0000313" key="3">
    <source>
        <dbReference type="EMBL" id="CAK0785072.1"/>
    </source>
</evidence>
<keyword evidence="2" id="KW-0732">Signal</keyword>
<proteinExistence type="predicted"/>
<sequence length="284" mass="29172">MGEGTAMRLTYIVLALLHSSISSSCATSRRQLLQQQQGDTTITLPFDQLPPLPIALRQQPQEQPPQQQQILQWQPQQGLPQQQASRQQASINNLAASSATPSPVAHAPSVAFGAPTPAANVGIQLPSSMQHAQPAQVPAAALAQAAAAAAQAVQLQAAAAAQAAQLQAAAQPPATSEGSACLAAEKQLVVGECLPFMAEFQVRGPALAKMSGADFRQAIAIGPTPTDQCCRDAKAFVTQACACNPMAAAAAPSVGLTAEDLQLSAKASVMACPHFGFTDPCAQA</sequence>
<comment type="caution">
    <text evidence="3">The sequence shown here is derived from an EMBL/GenBank/DDBJ whole genome shotgun (WGS) entry which is preliminary data.</text>
</comment>
<reference evidence="3 4" key="1">
    <citation type="submission" date="2023-10" db="EMBL/GenBank/DDBJ databases">
        <authorList>
            <person name="Maclean D."/>
            <person name="Macfadyen A."/>
        </authorList>
    </citation>
    <scope>NUCLEOTIDE SEQUENCE [LARGE SCALE GENOMIC DNA]</scope>
</reference>
<feature type="compositionally biased region" description="Low complexity" evidence="1">
    <location>
        <begin position="59"/>
        <end position="88"/>
    </location>
</feature>
<evidence type="ECO:0000256" key="1">
    <source>
        <dbReference type="SAM" id="MobiDB-lite"/>
    </source>
</evidence>
<feature type="chain" id="PRO_5043326152" description="Extracellular protein" evidence="2">
    <location>
        <begin position="26"/>
        <end position="284"/>
    </location>
</feature>